<dbReference type="GeneID" id="19899920"/>
<dbReference type="Proteomes" id="UP000016924">
    <property type="component" value="Unassembled WGS sequence"/>
</dbReference>
<dbReference type="eggNOG" id="ENOG502SUP2">
    <property type="taxonomic scope" value="Eukaryota"/>
</dbReference>
<dbReference type="RefSeq" id="XP_007778699.1">
    <property type="nucleotide sequence ID" value="XM_007780509.1"/>
</dbReference>
<proteinExistence type="predicted"/>
<organism evidence="1 2">
    <name type="scientific">Coniosporium apollinis (strain CBS 100218)</name>
    <name type="common">Rock-inhabiting black yeast</name>
    <dbReference type="NCBI Taxonomy" id="1168221"/>
    <lineage>
        <taxon>Eukaryota</taxon>
        <taxon>Fungi</taxon>
        <taxon>Dikarya</taxon>
        <taxon>Ascomycota</taxon>
        <taxon>Pezizomycotina</taxon>
        <taxon>Dothideomycetes</taxon>
        <taxon>Dothideomycetes incertae sedis</taxon>
        <taxon>Coniosporium</taxon>
    </lineage>
</organism>
<dbReference type="HOGENOM" id="CLU_860562_0_0_1"/>
<evidence type="ECO:0000313" key="2">
    <source>
        <dbReference type="Proteomes" id="UP000016924"/>
    </source>
</evidence>
<dbReference type="EMBL" id="JH767563">
    <property type="protein sequence ID" value="EON63382.1"/>
    <property type="molecule type" value="Genomic_DNA"/>
</dbReference>
<dbReference type="OMA" id="EHNINEF"/>
<evidence type="ECO:0000313" key="1">
    <source>
        <dbReference type="EMBL" id="EON63382.1"/>
    </source>
</evidence>
<reference evidence="2" key="1">
    <citation type="submission" date="2012-06" db="EMBL/GenBank/DDBJ databases">
        <title>The genome sequence of Coniosporium apollinis CBS 100218.</title>
        <authorList>
            <consortium name="The Broad Institute Genome Sequencing Platform"/>
            <person name="Cuomo C."/>
            <person name="Gorbushina A."/>
            <person name="Noack S."/>
            <person name="Walker B."/>
            <person name="Young S.K."/>
            <person name="Zeng Q."/>
            <person name="Gargeya S."/>
            <person name="Fitzgerald M."/>
            <person name="Haas B."/>
            <person name="Abouelleil A."/>
            <person name="Alvarado L."/>
            <person name="Arachchi H.M."/>
            <person name="Berlin A.M."/>
            <person name="Chapman S.B."/>
            <person name="Goldberg J."/>
            <person name="Griggs A."/>
            <person name="Gujja S."/>
            <person name="Hansen M."/>
            <person name="Howarth C."/>
            <person name="Imamovic A."/>
            <person name="Larimer J."/>
            <person name="McCowan C."/>
            <person name="Montmayeur A."/>
            <person name="Murphy C."/>
            <person name="Neiman D."/>
            <person name="Pearson M."/>
            <person name="Priest M."/>
            <person name="Roberts A."/>
            <person name="Saif S."/>
            <person name="Shea T."/>
            <person name="Sisk P."/>
            <person name="Sykes S."/>
            <person name="Wortman J."/>
            <person name="Nusbaum C."/>
            <person name="Birren B."/>
        </authorList>
    </citation>
    <scope>NUCLEOTIDE SEQUENCE [LARGE SCALE GENOMIC DNA]</scope>
    <source>
        <strain evidence="2">CBS 100218</strain>
    </source>
</reference>
<keyword evidence="2" id="KW-1185">Reference proteome</keyword>
<sequence>MAFEASQSPIQGDAIPPSYSAVADEHSGIDILETISSIMSRELKSPLGESSPDEVRRLQNFLLYTLAVDYMAEIAVSLSAEDQLHFLQVADCLGSLSLSTEVVNPTEQDRQVLGPFFWTHLHKPAQALGISSDIVLLAISRFRQYRDVTGRYRGSVEMIRHNSGLRHLAIKLFTDKNFMIIQVARTPKEAEILIHALNDVQGEFFESLDFGAAVELQPKQGLDEWCHAHFESYTLTKEGRYYQAQQEQGTKRKPVLQMVKSCLQSLKQLASLERLNELLGRPRITPAPTTTPLDEGDRLSAASCFDPDFWMGGKGRKYFAHIV</sequence>
<dbReference type="AlphaFoldDB" id="R7YNA2"/>
<accession>R7YNA2</accession>
<name>R7YNA2_CONA1</name>
<dbReference type="OrthoDB" id="10639772at2759"/>
<gene>
    <name evidence="1" type="ORF">W97_02609</name>
</gene>
<protein>
    <submittedName>
        <fullName evidence="1">Uncharacterized protein</fullName>
    </submittedName>
</protein>